<dbReference type="PANTHER" id="PTHR21311:SF0">
    <property type="entry name" value="CONSERVED OLIGOMERIC GOLGI COMPLEX SUBUNIT 8"/>
    <property type="match status" value="1"/>
</dbReference>
<keyword evidence="7" id="KW-0472">Membrane</keyword>
<evidence type="ECO:0000256" key="6">
    <source>
        <dbReference type="ARBA" id="ARBA00023034"/>
    </source>
</evidence>
<dbReference type="GO" id="GO:0000139">
    <property type="term" value="C:Golgi membrane"/>
    <property type="evidence" value="ECO:0007669"/>
    <property type="project" value="UniProtKB-SubCell"/>
</dbReference>
<keyword evidence="6" id="KW-0333">Golgi apparatus</keyword>
<dbReference type="GO" id="GO:0015031">
    <property type="term" value="P:protein transport"/>
    <property type="evidence" value="ECO:0007669"/>
    <property type="project" value="UniProtKB-KW"/>
</dbReference>
<comment type="subcellular location">
    <subcellularLocation>
        <location evidence="1">Golgi apparatus membrane</location>
        <topology evidence="1">Peripheral membrane protein</topology>
    </subcellularLocation>
</comment>
<dbReference type="SUPFAM" id="SSF74788">
    <property type="entry name" value="Cullin repeat-like"/>
    <property type="match status" value="1"/>
</dbReference>
<dbReference type="Pfam" id="PF04124">
    <property type="entry name" value="Dor1"/>
    <property type="match status" value="1"/>
</dbReference>
<keyword evidence="4" id="KW-0813">Transport</keyword>
<comment type="caution">
    <text evidence="10">The sequence shown here is derived from an EMBL/GenBank/DDBJ whole genome shotgun (WGS) entry which is preliminary data.</text>
</comment>
<dbReference type="AlphaFoldDB" id="A0AAV1V741"/>
<dbReference type="InterPro" id="IPR016159">
    <property type="entry name" value="Cullin_repeat-like_dom_sf"/>
</dbReference>
<evidence type="ECO:0000313" key="11">
    <source>
        <dbReference type="Proteomes" id="UP001162060"/>
    </source>
</evidence>
<dbReference type="PANTHER" id="PTHR21311">
    <property type="entry name" value="CONSERVED OLIGOMERIC GOLGI COMPLEX COMPONENT 8"/>
    <property type="match status" value="1"/>
</dbReference>
<dbReference type="EMBL" id="CAKLBY020000003">
    <property type="protein sequence ID" value="CAK7893089.1"/>
    <property type="molecule type" value="Genomic_DNA"/>
</dbReference>
<dbReference type="GO" id="GO:0006891">
    <property type="term" value="P:intra-Golgi vesicle-mediated transport"/>
    <property type="evidence" value="ECO:0007669"/>
    <property type="project" value="TreeGrafter"/>
</dbReference>
<dbReference type="InterPro" id="IPR007255">
    <property type="entry name" value="COG8"/>
</dbReference>
<comment type="similarity">
    <text evidence="2">Belongs to the COG8 family.</text>
</comment>
<proteinExistence type="inferred from homology"/>
<evidence type="ECO:0000256" key="4">
    <source>
        <dbReference type="ARBA" id="ARBA00022448"/>
    </source>
</evidence>
<keyword evidence="5" id="KW-0653">Protein transport</keyword>
<evidence type="ECO:0000256" key="1">
    <source>
        <dbReference type="ARBA" id="ARBA00004395"/>
    </source>
</evidence>
<evidence type="ECO:0000256" key="5">
    <source>
        <dbReference type="ARBA" id="ARBA00022927"/>
    </source>
</evidence>
<evidence type="ECO:0000313" key="10">
    <source>
        <dbReference type="EMBL" id="CAK7941263.1"/>
    </source>
</evidence>
<protein>
    <recommendedName>
        <fullName evidence="3">Conserved oligomeric Golgi complex subunit 8</fullName>
    </recommendedName>
    <alternativeName>
        <fullName evidence="8">Component of oligomeric Golgi complex 8</fullName>
    </alternativeName>
</protein>
<reference evidence="10" key="1">
    <citation type="submission" date="2024-01" db="EMBL/GenBank/DDBJ databases">
        <authorList>
            <person name="Webb A."/>
        </authorList>
    </citation>
    <scope>NUCLEOTIDE SEQUENCE</scope>
    <source>
        <strain evidence="10">Pm1</strain>
    </source>
</reference>
<name>A0AAV1V741_9STRA</name>
<dbReference type="GO" id="GO:0017119">
    <property type="term" value="C:Golgi transport complex"/>
    <property type="evidence" value="ECO:0007669"/>
    <property type="project" value="InterPro"/>
</dbReference>
<accession>A0AAV1V741</accession>
<organism evidence="10 11">
    <name type="scientific">Peronospora matthiolae</name>
    <dbReference type="NCBI Taxonomy" id="2874970"/>
    <lineage>
        <taxon>Eukaryota</taxon>
        <taxon>Sar</taxon>
        <taxon>Stramenopiles</taxon>
        <taxon>Oomycota</taxon>
        <taxon>Peronosporomycetes</taxon>
        <taxon>Peronosporales</taxon>
        <taxon>Peronosporaceae</taxon>
        <taxon>Peronospora</taxon>
    </lineage>
</organism>
<evidence type="ECO:0000256" key="7">
    <source>
        <dbReference type="ARBA" id="ARBA00023136"/>
    </source>
</evidence>
<sequence>MTSLETCSLEELKREPYKLQNQADSTAQQLRNLVLKHYHVFIQSNQCANVVSDDLSALSGKMAKIETVIPELQERFNELHKDVVDVVAKHGEIQYVVDHYLQLTELLEIPQVLEACILNELFDSALDIVQLSNETFQADESVDASHNVIVNCLMREVMEMARAMRERLLQKLREDLQLALCVRIVGYLRRVDAFLIKEGAAAMGSLEYEKQLKEEFLACRNVWLSSLSRGISSSDPYQHIVQVIDIKRTSWFDTITQYSAIFGSENVDGKADPPLCRWATTTVADFIHTLMKQLPKIDDLSSIATILEQSLFFGGSLGRVGVDFRAVLVVCFEDHVLTLMTELWRSACCEFRDNLNAHSLSASSDSSLLTTPIVIASYRSFANGSVSTMSAASRLAPASSDGDGYSPPRCLMSFPVLAEFTNALLSSLNELRLCTILSLQNRLGRKYQSVISTMLVIIAEFVKENELDLHASSEASYEGGNDTTSNNARKAALTESVRAMTEVVRSELVPYLIKCFHRLFPVPSIAALSPARILSKEIDEIDVIMREAGLLVTSLDDERATGTAVDQSANIIGILKSEG</sequence>
<dbReference type="Proteomes" id="UP001162060">
    <property type="component" value="Unassembled WGS sequence"/>
</dbReference>
<evidence type="ECO:0000256" key="2">
    <source>
        <dbReference type="ARBA" id="ARBA00006419"/>
    </source>
</evidence>
<evidence type="ECO:0000256" key="8">
    <source>
        <dbReference type="ARBA" id="ARBA00031347"/>
    </source>
</evidence>
<gene>
    <name evidence="10" type="ORF">PM001_LOCUS26413</name>
    <name evidence="9" type="ORF">PM001_LOCUS532</name>
</gene>
<evidence type="ECO:0000313" key="9">
    <source>
        <dbReference type="EMBL" id="CAK7893089.1"/>
    </source>
</evidence>
<evidence type="ECO:0000256" key="3">
    <source>
        <dbReference type="ARBA" id="ARBA00020983"/>
    </source>
</evidence>
<dbReference type="EMBL" id="CAKLBY020000264">
    <property type="protein sequence ID" value="CAK7941263.1"/>
    <property type="molecule type" value="Genomic_DNA"/>
</dbReference>